<dbReference type="EMBL" id="CAJRGZ010000019">
    <property type="protein sequence ID" value="CAG5166874.1"/>
    <property type="molecule type" value="Genomic_DNA"/>
</dbReference>
<evidence type="ECO:0000313" key="4">
    <source>
        <dbReference type="Proteomes" id="UP000676310"/>
    </source>
</evidence>
<dbReference type="Proteomes" id="UP000676310">
    <property type="component" value="Unassembled WGS sequence"/>
</dbReference>
<dbReference type="GeneID" id="67018940"/>
<organism evidence="3 4">
    <name type="scientific">Alternaria atra</name>
    <dbReference type="NCBI Taxonomy" id="119953"/>
    <lineage>
        <taxon>Eukaryota</taxon>
        <taxon>Fungi</taxon>
        <taxon>Dikarya</taxon>
        <taxon>Ascomycota</taxon>
        <taxon>Pezizomycotina</taxon>
        <taxon>Dothideomycetes</taxon>
        <taxon>Pleosporomycetidae</taxon>
        <taxon>Pleosporales</taxon>
        <taxon>Pleosporineae</taxon>
        <taxon>Pleosporaceae</taxon>
        <taxon>Alternaria</taxon>
        <taxon>Alternaria sect. Ulocladioides</taxon>
    </lineage>
</organism>
<name>A0A8J2I4A9_9PLEO</name>
<keyword evidence="2" id="KW-0812">Transmembrane</keyword>
<feature type="transmembrane region" description="Helical" evidence="2">
    <location>
        <begin position="150"/>
        <end position="171"/>
    </location>
</feature>
<dbReference type="RefSeq" id="XP_043170551.1">
    <property type="nucleotide sequence ID" value="XM_043314616.1"/>
</dbReference>
<evidence type="ECO:0000313" key="3">
    <source>
        <dbReference type="EMBL" id="CAG5166874.1"/>
    </source>
</evidence>
<proteinExistence type="predicted"/>
<keyword evidence="2" id="KW-0472">Membrane</keyword>
<evidence type="ECO:0008006" key="5">
    <source>
        <dbReference type="Google" id="ProtNLM"/>
    </source>
</evidence>
<protein>
    <recommendedName>
        <fullName evidence="5">Mid2 domain-containing protein</fullName>
    </recommendedName>
</protein>
<dbReference type="OrthoDB" id="3689222at2759"/>
<keyword evidence="4" id="KW-1185">Reference proteome</keyword>
<gene>
    <name evidence="3" type="ORF">ALTATR162_LOCUS6990</name>
</gene>
<accession>A0A8J2I4A9</accession>
<dbReference type="AlphaFoldDB" id="A0A8J2I4A9"/>
<reference evidence="3" key="1">
    <citation type="submission" date="2021-05" db="EMBL/GenBank/DDBJ databases">
        <authorList>
            <person name="Stam R."/>
        </authorList>
    </citation>
    <scope>NUCLEOTIDE SEQUENCE</scope>
    <source>
        <strain evidence="3">CS162</strain>
    </source>
</reference>
<feature type="compositionally biased region" description="Low complexity" evidence="1">
    <location>
        <begin position="118"/>
        <end position="132"/>
    </location>
</feature>
<evidence type="ECO:0000256" key="1">
    <source>
        <dbReference type="SAM" id="MobiDB-lite"/>
    </source>
</evidence>
<keyword evidence="2" id="KW-1133">Transmembrane helix</keyword>
<feature type="region of interest" description="Disordered" evidence="1">
    <location>
        <begin position="105"/>
        <end position="140"/>
    </location>
</feature>
<comment type="caution">
    <text evidence="3">The sequence shown here is derived from an EMBL/GenBank/DDBJ whole genome shotgun (WGS) entry which is preliminary data.</text>
</comment>
<sequence length="210" mass="22194">MSGAFYYPRPADSVLQFYCYEGGGGPGYSYTYDIDQNGTYSIPLPVLEQDVKDWGLPVGCGMKLYEFGEDGGITGAAVTVTSETDQPASIFAMSSTVTYERITSSTTATPSPAPNFVSTTSSMSPMATSTSPIITVDRPNRGGLSTGAKAGIGAGISVGAFLVAAAAYLLYRNHRKMEDFNARLTYQSQAEMYKPVGVAVAHQEGNGINI</sequence>
<evidence type="ECO:0000256" key="2">
    <source>
        <dbReference type="SAM" id="Phobius"/>
    </source>
</evidence>